<evidence type="ECO:0000313" key="3">
    <source>
        <dbReference type="Proteomes" id="UP001286456"/>
    </source>
</evidence>
<proteinExistence type="predicted"/>
<evidence type="ECO:0000313" key="2">
    <source>
        <dbReference type="EMBL" id="KAK3336929.1"/>
    </source>
</evidence>
<protein>
    <recommendedName>
        <fullName evidence="4">Secreted protein</fullName>
    </recommendedName>
</protein>
<gene>
    <name evidence="2" type="ORF">B0T19DRAFT_410990</name>
</gene>
<accession>A0AAE0J4X7</accession>
<dbReference type="AlphaFoldDB" id="A0AAE0J4X7"/>
<dbReference type="EMBL" id="JAUEPO010000001">
    <property type="protein sequence ID" value="KAK3336929.1"/>
    <property type="molecule type" value="Genomic_DNA"/>
</dbReference>
<sequence>MMDEILRRRLHTVFFVPLSLFLSLSLPSICRQRQHTAGNPKVALWCACATPSRPGGVRCFSRFDSPRPARPHLQRTVAVDE</sequence>
<reference evidence="2" key="1">
    <citation type="journal article" date="2023" name="Mol. Phylogenet. Evol.">
        <title>Genome-scale phylogeny and comparative genomics of the fungal order Sordariales.</title>
        <authorList>
            <person name="Hensen N."/>
            <person name="Bonometti L."/>
            <person name="Westerberg I."/>
            <person name="Brannstrom I.O."/>
            <person name="Guillou S."/>
            <person name="Cros-Aarteil S."/>
            <person name="Calhoun S."/>
            <person name="Haridas S."/>
            <person name="Kuo A."/>
            <person name="Mondo S."/>
            <person name="Pangilinan J."/>
            <person name="Riley R."/>
            <person name="LaButti K."/>
            <person name="Andreopoulos B."/>
            <person name="Lipzen A."/>
            <person name="Chen C."/>
            <person name="Yan M."/>
            <person name="Daum C."/>
            <person name="Ng V."/>
            <person name="Clum A."/>
            <person name="Steindorff A."/>
            <person name="Ohm R.A."/>
            <person name="Martin F."/>
            <person name="Silar P."/>
            <person name="Natvig D.O."/>
            <person name="Lalanne C."/>
            <person name="Gautier V."/>
            <person name="Ament-Velasquez S.L."/>
            <person name="Kruys A."/>
            <person name="Hutchinson M.I."/>
            <person name="Powell A.J."/>
            <person name="Barry K."/>
            <person name="Miller A.N."/>
            <person name="Grigoriev I.V."/>
            <person name="Debuchy R."/>
            <person name="Gladieux P."/>
            <person name="Hiltunen Thoren M."/>
            <person name="Johannesson H."/>
        </authorList>
    </citation>
    <scope>NUCLEOTIDE SEQUENCE</scope>
    <source>
        <strain evidence="2">SMH4131-1</strain>
    </source>
</reference>
<keyword evidence="1" id="KW-0732">Signal</keyword>
<dbReference type="Proteomes" id="UP001286456">
    <property type="component" value="Unassembled WGS sequence"/>
</dbReference>
<keyword evidence="3" id="KW-1185">Reference proteome</keyword>
<feature type="signal peptide" evidence="1">
    <location>
        <begin position="1"/>
        <end position="25"/>
    </location>
</feature>
<organism evidence="2 3">
    <name type="scientific">Cercophora scortea</name>
    <dbReference type="NCBI Taxonomy" id="314031"/>
    <lineage>
        <taxon>Eukaryota</taxon>
        <taxon>Fungi</taxon>
        <taxon>Dikarya</taxon>
        <taxon>Ascomycota</taxon>
        <taxon>Pezizomycotina</taxon>
        <taxon>Sordariomycetes</taxon>
        <taxon>Sordariomycetidae</taxon>
        <taxon>Sordariales</taxon>
        <taxon>Lasiosphaeriaceae</taxon>
        <taxon>Cercophora</taxon>
    </lineage>
</organism>
<evidence type="ECO:0008006" key="4">
    <source>
        <dbReference type="Google" id="ProtNLM"/>
    </source>
</evidence>
<evidence type="ECO:0000256" key="1">
    <source>
        <dbReference type="SAM" id="SignalP"/>
    </source>
</evidence>
<feature type="chain" id="PRO_5042193784" description="Secreted protein" evidence="1">
    <location>
        <begin position="26"/>
        <end position="81"/>
    </location>
</feature>
<name>A0AAE0J4X7_9PEZI</name>
<comment type="caution">
    <text evidence="2">The sequence shown here is derived from an EMBL/GenBank/DDBJ whole genome shotgun (WGS) entry which is preliminary data.</text>
</comment>
<reference evidence="2" key="2">
    <citation type="submission" date="2023-06" db="EMBL/GenBank/DDBJ databases">
        <authorList>
            <consortium name="Lawrence Berkeley National Laboratory"/>
            <person name="Haridas S."/>
            <person name="Hensen N."/>
            <person name="Bonometti L."/>
            <person name="Westerberg I."/>
            <person name="Brannstrom I.O."/>
            <person name="Guillou S."/>
            <person name="Cros-Aarteil S."/>
            <person name="Calhoun S."/>
            <person name="Kuo A."/>
            <person name="Mondo S."/>
            <person name="Pangilinan J."/>
            <person name="Riley R."/>
            <person name="Labutti K."/>
            <person name="Andreopoulos B."/>
            <person name="Lipzen A."/>
            <person name="Chen C."/>
            <person name="Yanf M."/>
            <person name="Daum C."/>
            <person name="Ng V."/>
            <person name="Clum A."/>
            <person name="Steindorff A."/>
            <person name="Ohm R."/>
            <person name="Martin F."/>
            <person name="Silar P."/>
            <person name="Natvig D."/>
            <person name="Lalanne C."/>
            <person name="Gautier V."/>
            <person name="Ament-Velasquez S.L."/>
            <person name="Kruys A."/>
            <person name="Hutchinson M.I."/>
            <person name="Powell A.J."/>
            <person name="Barry K."/>
            <person name="Miller A.N."/>
            <person name="Grigoriev I.V."/>
            <person name="Debuchy R."/>
            <person name="Gladieux P."/>
            <person name="Thoren M.H."/>
            <person name="Johannesson H."/>
        </authorList>
    </citation>
    <scope>NUCLEOTIDE SEQUENCE</scope>
    <source>
        <strain evidence="2">SMH4131-1</strain>
    </source>
</reference>